<organism evidence="2 3">
    <name type="scientific">Salix brachista</name>
    <dbReference type="NCBI Taxonomy" id="2182728"/>
    <lineage>
        <taxon>Eukaryota</taxon>
        <taxon>Viridiplantae</taxon>
        <taxon>Streptophyta</taxon>
        <taxon>Embryophyta</taxon>
        <taxon>Tracheophyta</taxon>
        <taxon>Spermatophyta</taxon>
        <taxon>Magnoliopsida</taxon>
        <taxon>eudicotyledons</taxon>
        <taxon>Gunneridae</taxon>
        <taxon>Pentapetalae</taxon>
        <taxon>rosids</taxon>
        <taxon>fabids</taxon>
        <taxon>Malpighiales</taxon>
        <taxon>Salicaceae</taxon>
        <taxon>Saliceae</taxon>
        <taxon>Salix</taxon>
    </lineage>
</organism>
<protein>
    <submittedName>
        <fullName evidence="2">Uncharacterized protein</fullName>
    </submittedName>
</protein>
<name>A0A5N5L5X3_9ROSI</name>
<dbReference type="Proteomes" id="UP000326939">
    <property type="component" value="Chromosome 10"/>
</dbReference>
<feature type="compositionally biased region" description="Low complexity" evidence="1">
    <location>
        <begin position="278"/>
        <end position="291"/>
    </location>
</feature>
<evidence type="ECO:0000313" key="3">
    <source>
        <dbReference type="Proteomes" id="UP000326939"/>
    </source>
</evidence>
<gene>
    <name evidence="2" type="ORF">DKX38_015451</name>
</gene>
<feature type="compositionally biased region" description="Low complexity" evidence="1">
    <location>
        <begin position="206"/>
        <end position="238"/>
    </location>
</feature>
<comment type="caution">
    <text evidence="2">The sequence shown here is derived from an EMBL/GenBank/DDBJ whole genome shotgun (WGS) entry which is preliminary data.</text>
</comment>
<accession>A0A5N5L5X3</accession>
<feature type="region of interest" description="Disordered" evidence="1">
    <location>
        <begin position="275"/>
        <end position="307"/>
    </location>
</feature>
<keyword evidence="3" id="KW-1185">Reference proteome</keyword>
<feature type="region of interest" description="Disordered" evidence="1">
    <location>
        <begin position="203"/>
        <end position="253"/>
    </location>
</feature>
<dbReference type="AlphaFoldDB" id="A0A5N5L5X3"/>
<dbReference type="EMBL" id="VDCV01000010">
    <property type="protein sequence ID" value="KAB5537918.1"/>
    <property type="molecule type" value="Genomic_DNA"/>
</dbReference>
<sequence>MSWMEERNVISWNNSNQGYVKSGDMVKAWVIFKGVPMKYLALFESNDMEAAEESFDWMLKWQPHNGLDLYECFRDKVYWESYQLLHSGCQFRHALHGKNVQPRNRALKISANQTGIESPHTKSVQTPDQSPQFTPEELTQIKVFFQAGKTAISANYTGNPTPFCSSSTTQNSKDPQWIIDSGATNHIATSVIDEDTVPVFSQSLVSSSPTKTTSSDSTTPMPSSPSPDTSSPHNSTPSAASPHSNTLIPVLRRSERPQQTSVLLRDFHCGQVGMLPLSASSSKSASSRSAAGRWGHVAKVRAMSSKE</sequence>
<reference evidence="3" key="1">
    <citation type="journal article" date="2019" name="Gigascience">
        <title>De novo genome assembly of the endangered Acer yangbiense, a plant species with extremely small populations endemic to Yunnan Province, China.</title>
        <authorList>
            <person name="Yang J."/>
            <person name="Wariss H.M."/>
            <person name="Tao L."/>
            <person name="Zhang R."/>
            <person name="Yun Q."/>
            <person name="Hollingsworth P."/>
            <person name="Dao Z."/>
            <person name="Luo G."/>
            <person name="Guo H."/>
            <person name="Ma Y."/>
            <person name="Sun W."/>
        </authorList>
    </citation>
    <scope>NUCLEOTIDE SEQUENCE [LARGE SCALE GENOMIC DNA]</scope>
    <source>
        <strain evidence="3">cv. br00</strain>
    </source>
</reference>
<evidence type="ECO:0000256" key="1">
    <source>
        <dbReference type="SAM" id="MobiDB-lite"/>
    </source>
</evidence>
<proteinExistence type="predicted"/>
<evidence type="ECO:0000313" key="2">
    <source>
        <dbReference type="EMBL" id="KAB5537918.1"/>
    </source>
</evidence>